<comment type="subcellular location">
    <subcellularLocation>
        <location evidence="1">Cell membrane</location>
        <topology evidence="1">Peripheral membrane protein</topology>
    </subcellularLocation>
</comment>
<keyword evidence="8" id="KW-0472">Membrane</keyword>
<evidence type="ECO:0000259" key="10">
    <source>
        <dbReference type="PROSITE" id="PS50893"/>
    </source>
</evidence>
<dbReference type="InterPro" id="IPR003439">
    <property type="entry name" value="ABC_transporter-like_ATP-bd"/>
</dbReference>
<evidence type="ECO:0000256" key="2">
    <source>
        <dbReference type="ARBA" id="ARBA00005417"/>
    </source>
</evidence>
<dbReference type="GO" id="GO:0005524">
    <property type="term" value="F:ATP binding"/>
    <property type="evidence" value="ECO:0007669"/>
    <property type="project" value="UniProtKB-KW"/>
</dbReference>
<dbReference type="PANTHER" id="PTHR43166:SF9">
    <property type="entry name" value="GLUTAMATE_ASPARTATE IMPORT ATP-BINDING PROTEIN GLTL"/>
    <property type="match status" value="1"/>
</dbReference>
<accession>A0ABW0ZUM2</accession>
<keyword evidence="6 11" id="KW-0067">ATP-binding</keyword>
<dbReference type="InterPro" id="IPR030679">
    <property type="entry name" value="ABC_ATPase_HisP-typ"/>
</dbReference>
<evidence type="ECO:0000256" key="9">
    <source>
        <dbReference type="SAM" id="MobiDB-lite"/>
    </source>
</evidence>
<feature type="domain" description="ABC transporter" evidence="10">
    <location>
        <begin position="38"/>
        <end position="283"/>
    </location>
</feature>
<evidence type="ECO:0000313" key="11">
    <source>
        <dbReference type="EMBL" id="MFC5746097.1"/>
    </source>
</evidence>
<dbReference type="SUPFAM" id="SSF52540">
    <property type="entry name" value="P-loop containing nucleoside triphosphate hydrolases"/>
    <property type="match status" value="1"/>
</dbReference>
<evidence type="ECO:0000256" key="7">
    <source>
        <dbReference type="ARBA" id="ARBA00022970"/>
    </source>
</evidence>
<dbReference type="InterPro" id="IPR003593">
    <property type="entry name" value="AAA+_ATPase"/>
</dbReference>
<keyword evidence="3" id="KW-0813">Transport</keyword>
<dbReference type="NCBIfam" id="TIGR03005">
    <property type="entry name" value="ectoine_ehuA"/>
    <property type="match status" value="1"/>
</dbReference>
<dbReference type="SMART" id="SM00382">
    <property type="entry name" value="AAA"/>
    <property type="match status" value="1"/>
</dbReference>
<dbReference type="PROSITE" id="PS50893">
    <property type="entry name" value="ABC_TRANSPORTER_2"/>
    <property type="match status" value="1"/>
</dbReference>
<dbReference type="Gene3D" id="3.40.50.300">
    <property type="entry name" value="P-loop containing nucleotide triphosphate hydrolases"/>
    <property type="match status" value="1"/>
</dbReference>
<evidence type="ECO:0000256" key="4">
    <source>
        <dbReference type="ARBA" id="ARBA00022475"/>
    </source>
</evidence>
<reference evidence="12" key="1">
    <citation type="journal article" date="2019" name="Int. J. Syst. Evol. Microbiol.">
        <title>The Global Catalogue of Microorganisms (GCM) 10K type strain sequencing project: providing services to taxonomists for standard genome sequencing and annotation.</title>
        <authorList>
            <consortium name="The Broad Institute Genomics Platform"/>
            <consortium name="The Broad Institute Genome Sequencing Center for Infectious Disease"/>
            <person name="Wu L."/>
            <person name="Ma J."/>
        </authorList>
    </citation>
    <scope>NUCLEOTIDE SEQUENCE [LARGE SCALE GENOMIC DNA]</scope>
    <source>
        <strain evidence="12">KCTC 42087</strain>
    </source>
</reference>
<gene>
    <name evidence="11" type="primary">ehuA</name>
    <name evidence="11" type="ORF">ACFPZN_10805</name>
</gene>
<dbReference type="PIRSF" id="PIRSF039085">
    <property type="entry name" value="ABC_ATPase_HisP"/>
    <property type="match status" value="1"/>
</dbReference>
<evidence type="ECO:0000256" key="6">
    <source>
        <dbReference type="ARBA" id="ARBA00022840"/>
    </source>
</evidence>
<name>A0ABW0ZUM2_9ACTN</name>
<evidence type="ECO:0000256" key="5">
    <source>
        <dbReference type="ARBA" id="ARBA00022741"/>
    </source>
</evidence>
<feature type="region of interest" description="Disordered" evidence="9">
    <location>
        <begin position="1"/>
        <end position="37"/>
    </location>
</feature>
<sequence>MPPTDATPPAPTPEDASGVPLAKGDGPPPKGPSQAPGIRFEKVVKRFGQNVVLRELDFTVAPGERVTLIGPSGSGKTTILRLLMTLEKVDDGVIRVGDEPLSHMDKGGKLVPANEKHLHEMRKKIGMVFQQFNLFPNMNVLRNLTEGPVHVLGLSKDEAAERARKLLDMVGLADKAAAHPTQLSGGQQQRVAIARALAMEPQVLLLDEVTSALDPELVVGVQDLLRDIAKESDLTILCVTHEMGFAKDISDRVLMFDQGQIVEEGPPEQIFGEPSEQRTRDFLQAVLAS</sequence>
<keyword evidence="7" id="KW-0029">Amino-acid transport</keyword>
<comment type="caution">
    <text evidence="11">The sequence shown here is derived from an EMBL/GenBank/DDBJ whole genome shotgun (WGS) entry which is preliminary data.</text>
</comment>
<keyword evidence="4" id="KW-1003">Cell membrane</keyword>
<dbReference type="PANTHER" id="PTHR43166">
    <property type="entry name" value="AMINO ACID IMPORT ATP-BINDING PROTEIN"/>
    <property type="match status" value="1"/>
</dbReference>
<dbReference type="PROSITE" id="PS00211">
    <property type="entry name" value="ABC_TRANSPORTER_1"/>
    <property type="match status" value="1"/>
</dbReference>
<feature type="compositionally biased region" description="Pro residues" evidence="9">
    <location>
        <begin position="1"/>
        <end position="12"/>
    </location>
</feature>
<proteinExistence type="inferred from homology"/>
<dbReference type="InterPro" id="IPR050086">
    <property type="entry name" value="MetN_ABC_transporter-like"/>
</dbReference>
<evidence type="ECO:0000256" key="3">
    <source>
        <dbReference type="ARBA" id="ARBA00022448"/>
    </source>
</evidence>
<dbReference type="Proteomes" id="UP001596074">
    <property type="component" value="Unassembled WGS sequence"/>
</dbReference>
<dbReference type="RefSeq" id="WP_378281720.1">
    <property type="nucleotide sequence ID" value="NZ_JBHSON010000012.1"/>
</dbReference>
<evidence type="ECO:0000256" key="1">
    <source>
        <dbReference type="ARBA" id="ARBA00004202"/>
    </source>
</evidence>
<protein>
    <submittedName>
        <fullName evidence="11">Ectoine/hydroxyectoine ABC transporter ATP-binding protein EhuA</fullName>
    </submittedName>
</protein>
<dbReference type="InterPro" id="IPR014343">
    <property type="entry name" value="Ectoine_EhuA"/>
</dbReference>
<dbReference type="InterPro" id="IPR017871">
    <property type="entry name" value="ABC_transporter-like_CS"/>
</dbReference>
<evidence type="ECO:0000256" key="8">
    <source>
        <dbReference type="ARBA" id="ARBA00023136"/>
    </source>
</evidence>
<dbReference type="InterPro" id="IPR027417">
    <property type="entry name" value="P-loop_NTPase"/>
</dbReference>
<organism evidence="11 12">
    <name type="scientific">Actinomadura rugatobispora</name>
    <dbReference type="NCBI Taxonomy" id="1994"/>
    <lineage>
        <taxon>Bacteria</taxon>
        <taxon>Bacillati</taxon>
        <taxon>Actinomycetota</taxon>
        <taxon>Actinomycetes</taxon>
        <taxon>Streptosporangiales</taxon>
        <taxon>Thermomonosporaceae</taxon>
        <taxon>Actinomadura</taxon>
    </lineage>
</organism>
<comment type="similarity">
    <text evidence="2">Belongs to the ABC transporter superfamily.</text>
</comment>
<dbReference type="Pfam" id="PF00005">
    <property type="entry name" value="ABC_tran"/>
    <property type="match status" value="1"/>
</dbReference>
<dbReference type="EMBL" id="JBHSON010000012">
    <property type="protein sequence ID" value="MFC5746097.1"/>
    <property type="molecule type" value="Genomic_DNA"/>
</dbReference>
<keyword evidence="5" id="KW-0547">Nucleotide-binding</keyword>
<keyword evidence="12" id="KW-1185">Reference proteome</keyword>
<evidence type="ECO:0000313" key="12">
    <source>
        <dbReference type="Proteomes" id="UP001596074"/>
    </source>
</evidence>